<dbReference type="AlphaFoldDB" id="A0A427YM03"/>
<dbReference type="PANTHER" id="PTHR48022:SF22">
    <property type="entry name" value="MAJOR FACILITATOR SUPERFAMILY (MFS) PROFILE DOMAIN-CONTAINING PROTEIN"/>
    <property type="match status" value="1"/>
</dbReference>
<dbReference type="Proteomes" id="UP000279259">
    <property type="component" value="Unassembled WGS sequence"/>
</dbReference>
<feature type="transmembrane region" description="Helical" evidence="10">
    <location>
        <begin position="492"/>
        <end position="510"/>
    </location>
</feature>
<evidence type="ECO:0000259" key="11">
    <source>
        <dbReference type="PROSITE" id="PS50850"/>
    </source>
</evidence>
<comment type="similarity">
    <text evidence="2 8">Belongs to the major facilitator superfamily. Sugar transporter (TC 2.A.1.1) family.</text>
</comment>
<dbReference type="InterPro" id="IPR050360">
    <property type="entry name" value="MFS_Sugar_Transporters"/>
</dbReference>
<dbReference type="GO" id="GO:0005351">
    <property type="term" value="F:carbohydrate:proton symporter activity"/>
    <property type="evidence" value="ECO:0007669"/>
    <property type="project" value="TreeGrafter"/>
</dbReference>
<accession>A0A427YM03</accession>
<feature type="transmembrane region" description="Helical" evidence="10">
    <location>
        <begin position="66"/>
        <end position="90"/>
    </location>
</feature>
<dbReference type="Gene3D" id="1.20.1250.20">
    <property type="entry name" value="MFS general substrate transporter like domains"/>
    <property type="match status" value="1"/>
</dbReference>
<dbReference type="PROSITE" id="PS50850">
    <property type="entry name" value="MFS"/>
    <property type="match status" value="1"/>
</dbReference>
<dbReference type="PANTHER" id="PTHR48022">
    <property type="entry name" value="PLASTIDIC GLUCOSE TRANSPORTER 4"/>
    <property type="match status" value="1"/>
</dbReference>
<feature type="transmembrane region" description="Helical" evidence="10">
    <location>
        <begin position="390"/>
        <end position="409"/>
    </location>
</feature>
<keyword evidence="13" id="KW-1185">Reference proteome</keyword>
<keyword evidence="4 10" id="KW-0812">Transmembrane</keyword>
<feature type="transmembrane region" description="Helical" evidence="10">
    <location>
        <begin position="174"/>
        <end position="196"/>
    </location>
</feature>
<dbReference type="NCBIfam" id="TIGR00879">
    <property type="entry name" value="SP"/>
    <property type="match status" value="1"/>
</dbReference>
<dbReference type="InterPro" id="IPR020846">
    <property type="entry name" value="MFS_dom"/>
</dbReference>
<comment type="subcellular location">
    <subcellularLocation>
        <location evidence="1">Membrane</location>
        <topology evidence="1">Multi-pass membrane protein</topology>
    </subcellularLocation>
</comment>
<feature type="domain" description="Major facilitator superfamily (MFS) profile" evidence="11">
    <location>
        <begin position="73"/>
        <end position="514"/>
    </location>
</feature>
<sequence length="555" mass="61457">MSIADGGIRDVTLQSERLEWVDQDTKTHHEHLEKTKSLGNEGEGDQPPPPPESPFKHMPRRKAAKVFWKVVICCVMVAWTAIMDGFLITIPGSIVANTYFIKQFATVCSKGSCALDARYVGAFTGVQSVGQIIGMLGGPITSDMFGRKFNLAMLTVILSIGVILELVAKTNPVWLVARLFAGWGTGIAQSTIPVYISEIAPHMLRGALLATYNFWFGVGQFAGAIALQVATGLVGYKQPIYAQWVFIGVMVPVWFIIPETPWYYINKNQPEKAKRSMMYLNGSIKGYDVDLEYRVLNYERELQERMAQDAASAGYLELFKGSNGRRTWISWLPLQFQGLGGLSFVLSYTTYFFQLAGVPNPFLGNVIVKTLQLSAQIVSFYNIEKFGRRPLLLIGGMGMMLMNLAIAIVGTIPNWQIPGGLVVALFCIWTWSYSSSCAPIGYCYLAEISTPRLRAKTAGFAAACTACVGIVTNFCTPLLLSTQAAGWSYKTGYLFFGTSLLGWIAMFFTVPEVRGRTYEDLDELFEAKVPTRKFPQTKTKAQLEREREGAEGQEA</sequence>
<feature type="transmembrane region" description="Helical" evidence="10">
    <location>
        <begin position="362"/>
        <end position="383"/>
    </location>
</feature>
<keyword evidence="3 8" id="KW-0813">Transport</keyword>
<protein>
    <recommendedName>
        <fullName evidence="11">Major facilitator superfamily (MFS) profile domain-containing protein</fullName>
    </recommendedName>
</protein>
<dbReference type="InterPro" id="IPR003663">
    <property type="entry name" value="Sugar/inositol_transpt"/>
</dbReference>
<evidence type="ECO:0000256" key="7">
    <source>
        <dbReference type="ARBA" id="ARBA00049119"/>
    </source>
</evidence>
<feature type="transmembrane region" description="Helical" evidence="10">
    <location>
        <begin position="208"/>
        <end position="229"/>
    </location>
</feature>
<feature type="transmembrane region" description="Helical" evidence="10">
    <location>
        <begin position="149"/>
        <end position="168"/>
    </location>
</feature>
<feature type="compositionally biased region" description="Basic and acidic residues" evidence="9">
    <location>
        <begin position="21"/>
        <end position="36"/>
    </location>
</feature>
<feature type="transmembrane region" description="Helical" evidence="10">
    <location>
        <begin position="328"/>
        <end position="350"/>
    </location>
</feature>
<dbReference type="PROSITE" id="PS00216">
    <property type="entry name" value="SUGAR_TRANSPORT_1"/>
    <property type="match status" value="1"/>
</dbReference>
<gene>
    <name evidence="12" type="ORF">EHS25_008491</name>
</gene>
<comment type="caution">
    <text evidence="12">The sequence shown here is derived from an EMBL/GenBank/DDBJ whole genome shotgun (WGS) entry which is preliminary data.</text>
</comment>
<feature type="transmembrane region" description="Helical" evidence="10">
    <location>
        <begin position="119"/>
        <end position="137"/>
    </location>
</feature>
<evidence type="ECO:0000256" key="3">
    <source>
        <dbReference type="ARBA" id="ARBA00022448"/>
    </source>
</evidence>
<keyword evidence="5 10" id="KW-1133">Transmembrane helix</keyword>
<dbReference type="InterPro" id="IPR005828">
    <property type="entry name" value="MFS_sugar_transport-like"/>
</dbReference>
<feature type="region of interest" description="Disordered" evidence="9">
    <location>
        <begin position="534"/>
        <end position="555"/>
    </location>
</feature>
<proteinExistence type="inferred from homology"/>
<evidence type="ECO:0000313" key="12">
    <source>
        <dbReference type="EMBL" id="RSH92079.1"/>
    </source>
</evidence>
<name>A0A427YM03_9TREE</name>
<evidence type="ECO:0000256" key="9">
    <source>
        <dbReference type="SAM" id="MobiDB-lite"/>
    </source>
</evidence>
<dbReference type="GO" id="GO:0016020">
    <property type="term" value="C:membrane"/>
    <property type="evidence" value="ECO:0007669"/>
    <property type="project" value="UniProtKB-SubCell"/>
</dbReference>
<organism evidence="12 13">
    <name type="scientific">Saitozyma podzolica</name>
    <dbReference type="NCBI Taxonomy" id="1890683"/>
    <lineage>
        <taxon>Eukaryota</taxon>
        <taxon>Fungi</taxon>
        <taxon>Dikarya</taxon>
        <taxon>Basidiomycota</taxon>
        <taxon>Agaricomycotina</taxon>
        <taxon>Tremellomycetes</taxon>
        <taxon>Tremellales</taxon>
        <taxon>Trimorphomycetaceae</taxon>
        <taxon>Saitozyma</taxon>
    </lineage>
</organism>
<feature type="region of interest" description="Disordered" evidence="9">
    <location>
        <begin position="21"/>
        <end position="57"/>
    </location>
</feature>
<feature type="transmembrane region" description="Helical" evidence="10">
    <location>
        <begin position="457"/>
        <end position="480"/>
    </location>
</feature>
<reference evidence="12 13" key="1">
    <citation type="submission" date="2018-11" db="EMBL/GenBank/DDBJ databases">
        <title>Genome sequence of Saitozyma podzolica DSM 27192.</title>
        <authorList>
            <person name="Aliyu H."/>
            <person name="Gorte O."/>
            <person name="Ochsenreither K."/>
        </authorList>
    </citation>
    <scope>NUCLEOTIDE SEQUENCE [LARGE SCALE GENOMIC DNA]</scope>
    <source>
        <strain evidence="12 13">DSM 27192</strain>
    </source>
</reference>
<evidence type="ECO:0000256" key="6">
    <source>
        <dbReference type="ARBA" id="ARBA00023136"/>
    </source>
</evidence>
<feature type="compositionally biased region" description="Basic and acidic residues" evidence="9">
    <location>
        <begin position="541"/>
        <end position="555"/>
    </location>
</feature>
<comment type="catalytic activity">
    <reaction evidence="7">
        <text>myo-inositol(out) + H(+)(out) = myo-inositol(in) + H(+)(in)</text>
        <dbReference type="Rhea" id="RHEA:60364"/>
        <dbReference type="ChEBI" id="CHEBI:15378"/>
        <dbReference type="ChEBI" id="CHEBI:17268"/>
    </reaction>
</comment>
<keyword evidence="6 10" id="KW-0472">Membrane</keyword>
<feature type="transmembrane region" description="Helical" evidence="10">
    <location>
        <begin position="241"/>
        <end position="265"/>
    </location>
</feature>
<evidence type="ECO:0000256" key="4">
    <source>
        <dbReference type="ARBA" id="ARBA00022692"/>
    </source>
</evidence>
<evidence type="ECO:0000256" key="5">
    <source>
        <dbReference type="ARBA" id="ARBA00022989"/>
    </source>
</evidence>
<dbReference type="InterPro" id="IPR036259">
    <property type="entry name" value="MFS_trans_sf"/>
</dbReference>
<evidence type="ECO:0000256" key="1">
    <source>
        <dbReference type="ARBA" id="ARBA00004141"/>
    </source>
</evidence>
<dbReference type="InterPro" id="IPR005829">
    <property type="entry name" value="Sugar_transporter_CS"/>
</dbReference>
<evidence type="ECO:0000256" key="8">
    <source>
        <dbReference type="RuleBase" id="RU003346"/>
    </source>
</evidence>
<evidence type="ECO:0000256" key="10">
    <source>
        <dbReference type="SAM" id="Phobius"/>
    </source>
</evidence>
<dbReference type="EMBL" id="RSCD01000006">
    <property type="protein sequence ID" value="RSH92079.1"/>
    <property type="molecule type" value="Genomic_DNA"/>
</dbReference>
<feature type="transmembrane region" description="Helical" evidence="10">
    <location>
        <begin position="421"/>
        <end position="445"/>
    </location>
</feature>
<dbReference type="SUPFAM" id="SSF103473">
    <property type="entry name" value="MFS general substrate transporter"/>
    <property type="match status" value="1"/>
</dbReference>
<dbReference type="OrthoDB" id="6612291at2759"/>
<evidence type="ECO:0000313" key="13">
    <source>
        <dbReference type="Proteomes" id="UP000279259"/>
    </source>
</evidence>
<dbReference type="Pfam" id="PF00083">
    <property type="entry name" value="Sugar_tr"/>
    <property type="match status" value="1"/>
</dbReference>
<evidence type="ECO:0000256" key="2">
    <source>
        <dbReference type="ARBA" id="ARBA00010992"/>
    </source>
</evidence>